<organism evidence="3 4">
    <name type="scientific">Yersinia alsatica</name>
    <dbReference type="NCBI Taxonomy" id="2890317"/>
    <lineage>
        <taxon>Bacteria</taxon>
        <taxon>Pseudomonadati</taxon>
        <taxon>Pseudomonadota</taxon>
        <taxon>Gammaproteobacteria</taxon>
        <taxon>Enterobacterales</taxon>
        <taxon>Yersiniaceae</taxon>
        <taxon>Yersinia</taxon>
    </lineage>
</organism>
<protein>
    <submittedName>
        <fullName evidence="3">Tetratricopeptide repeat protein</fullName>
    </submittedName>
</protein>
<reference evidence="3" key="1">
    <citation type="submission" date="2022-08" db="EMBL/GenBank/DDBJ databases">
        <authorList>
            <person name="Bogun A."/>
            <person name="Kislichkina A."/>
            <person name="Solomentsev V."/>
            <person name="Skryabin Y."/>
            <person name="Sizova A."/>
            <person name="Platonov M."/>
            <person name="Dentovskaya S."/>
        </authorList>
    </citation>
    <scope>NUCLEOTIDE SEQUENCE</scope>
    <source>
        <strain evidence="3">SCPM-O-B-7604</strain>
    </source>
</reference>
<dbReference type="InterPro" id="IPR011990">
    <property type="entry name" value="TPR-like_helical_dom_sf"/>
</dbReference>
<feature type="repeat" description="TPR" evidence="1">
    <location>
        <begin position="69"/>
        <end position="102"/>
    </location>
</feature>
<dbReference type="Pfam" id="PF12688">
    <property type="entry name" value="TPR_5"/>
    <property type="match status" value="1"/>
</dbReference>
<gene>
    <name evidence="3" type="ORF">N0H69_09210</name>
</gene>
<evidence type="ECO:0000313" key="4">
    <source>
        <dbReference type="Proteomes" id="UP001057860"/>
    </source>
</evidence>
<evidence type="ECO:0000256" key="1">
    <source>
        <dbReference type="PROSITE-ProRule" id="PRU00339"/>
    </source>
</evidence>
<evidence type="ECO:0000313" key="3">
    <source>
        <dbReference type="EMBL" id="UWM47349.1"/>
    </source>
</evidence>
<keyword evidence="4" id="KW-1185">Reference proteome</keyword>
<proteinExistence type="predicted"/>
<dbReference type="InterPro" id="IPR041656">
    <property type="entry name" value="TPR_5"/>
</dbReference>
<dbReference type="RefSeq" id="WP_050109490.1">
    <property type="nucleotide sequence ID" value="NZ_CABHWQ010000038.1"/>
</dbReference>
<evidence type="ECO:0000259" key="2">
    <source>
        <dbReference type="Pfam" id="PF12688"/>
    </source>
</evidence>
<feature type="domain" description="Tetratrico peptide repeat group 5" evidence="2">
    <location>
        <begin position="34"/>
        <end position="153"/>
    </location>
</feature>
<sequence>MKHSIDSLKELGRYDDAVAMAQDLLRSSPDNASLLFKIASLYDVQGLELQAVPFYRAAIEHNLAGKELQEAYLGLGSTYRALGLYQASLDTFDAALARFPQAKEITLFRAMTLYNLGETKEAVAALLLLLAETSNHQDISLYQKAIRQYAADLDRIG</sequence>
<dbReference type="Gene3D" id="1.25.40.10">
    <property type="entry name" value="Tetratricopeptide repeat domain"/>
    <property type="match status" value="1"/>
</dbReference>
<dbReference type="GeneID" id="75140175"/>
<dbReference type="SUPFAM" id="SSF48452">
    <property type="entry name" value="TPR-like"/>
    <property type="match status" value="1"/>
</dbReference>
<dbReference type="PROSITE" id="PS50005">
    <property type="entry name" value="TPR"/>
    <property type="match status" value="1"/>
</dbReference>
<accession>A0ABY5UVI9</accession>
<dbReference type="InterPro" id="IPR019734">
    <property type="entry name" value="TPR_rpt"/>
</dbReference>
<name>A0ABY5UVI9_9GAMM</name>
<keyword evidence="1" id="KW-0802">TPR repeat</keyword>
<dbReference type="Proteomes" id="UP001057860">
    <property type="component" value="Chromosome"/>
</dbReference>
<dbReference type="EMBL" id="CP104006">
    <property type="protein sequence ID" value="UWM47349.1"/>
    <property type="molecule type" value="Genomic_DNA"/>
</dbReference>